<protein>
    <recommendedName>
        <fullName evidence="4">Transmembrane protein</fullName>
    </recommendedName>
</protein>
<feature type="transmembrane region" description="Helical" evidence="1">
    <location>
        <begin position="243"/>
        <end position="267"/>
    </location>
</feature>
<reference evidence="2" key="1">
    <citation type="submission" date="2022-08" db="EMBL/GenBank/DDBJ databases">
        <title>A Global Phylogenomic Analysis of the Shiitake Genus Lentinula.</title>
        <authorList>
            <consortium name="DOE Joint Genome Institute"/>
            <person name="Sierra-Patev S."/>
            <person name="Min B."/>
            <person name="Naranjo-Ortiz M."/>
            <person name="Looney B."/>
            <person name="Konkel Z."/>
            <person name="Slot J.C."/>
            <person name="Sakamoto Y."/>
            <person name="Steenwyk J.L."/>
            <person name="Rokas A."/>
            <person name="Carro J."/>
            <person name="Camarero S."/>
            <person name="Ferreira P."/>
            <person name="Molpeceres G."/>
            <person name="Ruiz-Duenas F.J."/>
            <person name="Serrano A."/>
            <person name="Henrissat B."/>
            <person name="Drula E."/>
            <person name="Hughes K.W."/>
            <person name="Mata J.L."/>
            <person name="Ishikawa N.K."/>
            <person name="Vargas-Isla R."/>
            <person name="Ushijima S."/>
            <person name="Smith C.A."/>
            <person name="Ahrendt S."/>
            <person name="Andreopoulos W."/>
            <person name="He G."/>
            <person name="Labutti K."/>
            <person name="Lipzen A."/>
            <person name="Ng V."/>
            <person name="Riley R."/>
            <person name="Sandor L."/>
            <person name="Barry K."/>
            <person name="Martinez A.T."/>
            <person name="Xiao Y."/>
            <person name="Gibbons J.G."/>
            <person name="Terashima K."/>
            <person name="Grigoriev I.V."/>
            <person name="Hibbett D.S."/>
        </authorList>
    </citation>
    <scope>NUCLEOTIDE SEQUENCE</scope>
    <source>
        <strain evidence="2">JLM2183</strain>
    </source>
</reference>
<keyword evidence="1" id="KW-1133">Transmembrane helix</keyword>
<organism evidence="2 3">
    <name type="scientific">Lentinula aciculospora</name>
    <dbReference type="NCBI Taxonomy" id="153920"/>
    <lineage>
        <taxon>Eukaryota</taxon>
        <taxon>Fungi</taxon>
        <taxon>Dikarya</taxon>
        <taxon>Basidiomycota</taxon>
        <taxon>Agaricomycotina</taxon>
        <taxon>Agaricomycetes</taxon>
        <taxon>Agaricomycetidae</taxon>
        <taxon>Agaricales</taxon>
        <taxon>Marasmiineae</taxon>
        <taxon>Omphalotaceae</taxon>
        <taxon>Lentinula</taxon>
    </lineage>
</organism>
<evidence type="ECO:0000313" key="3">
    <source>
        <dbReference type="Proteomes" id="UP001150266"/>
    </source>
</evidence>
<proteinExistence type="predicted"/>
<dbReference type="EMBL" id="JAOTPV010000002">
    <property type="protein sequence ID" value="KAJ4487762.1"/>
    <property type="molecule type" value="Genomic_DNA"/>
</dbReference>
<dbReference type="OrthoDB" id="2576311at2759"/>
<accession>A0A9W9DWR1</accession>
<evidence type="ECO:0000313" key="2">
    <source>
        <dbReference type="EMBL" id="KAJ4487762.1"/>
    </source>
</evidence>
<keyword evidence="3" id="KW-1185">Reference proteome</keyword>
<comment type="caution">
    <text evidence="2">The sequence shown here is derived from an EMBL/GenBank/DDBJ whole genome shotgun (WGS) entry which is preliminary data.</text>
</comment>
<sequence>MENNSGLLLSPCRILGRCDQYFNHTLVLISEVHPLTLTMSWNVVVSLLSTLALSSSSRGQTTSASCTRSFSWADNSFQQSPCLVAALLESLCDPFGVQIPALPASNHYTGPSSDQATTCECSTVTYMLISACGACQNRDWIPWQNWSQNCPTIELSIFPVPVPATIDVPLWTYMNISMINGIFNVEVAQNNATLSQSTSDSASSFTSLQTSSTFISLSTSVPLPVTTVNANSTPPNSQNHGGAIAGGVVGGLTLLVALALFILWFGVKHKRKVAELSKVPVQTQVTSPEMKANGNNLNASMSTVPTPYTYATPSSGATSSIYTTFGYDLSLITGPHTTFSQTRPHGGPEI</sequence>
<keyword evidence="1" id="KW-0812">Transmembrane</keyword>
<dbReference type="AlphaFoldDB" id="A0A9W9DWR1"/>
<name>A0A9W9DWR1_9AGAR</name>
<gene>
    <name evidence="2" type="ORF">J3R30DRAFT_844436</name>
</gene>
<evidence type="ECO:0000256" key="1">
    <source>
        <dbReference type="SAM" id="Phobius"/>
    </source>
</evidence>
<dbReference type="Proteomes" id="UP001150266">
    <property type="component" value="Unassembled WGS sequence"/>
</dbReference>
<evidence type="ECO:0008006" key="4">
    <source>
        <dbReference type="Google" id="ProtNLM"/>
    </source>
</evidence>
<keyword evidence="1" id="KW-0472">Membrane</keyword>